<dbReference type="PANTHER" id="PTHR32309">
    <property type="entry name" value="TYROSINE-PROTEIN KINASE"/>
    <property type="match status" value="1"/>
</dbReference>
<evidence type="ECO:0000256" key="2">
    <source>
        <dbReference type="SAM" id="Phobius"/>
    </source>
</evidence>
<dbReference type="eggNOG" id="COG0489">
    <property type="taxonomic scope" value="Bacteria"/>
</dbReference>
<dbReference type="Proteomes" id="UP000006633">
    <property type="component" value="Chromosome"/>
</dbReference>
<evidence type="ECO:0000313" key="3">
    <source>
        <dbReference type="EMBL" id="ADH89537.1"/>
    </source>
</evidence>
<dbReference type="KEGG" id="sno:Snov_2241"/>
<accession>D7A274</accession>
<reference evidence="3 4" key="1">
    <citation type="journal article" date="2012" name="Stand. Genomic Sci.">
        <title>Complete genome sequence of the facultatively chemolithoautotrophic and methylotrophic alpha Proteobacterium Starkeya novella type strain (ATCC 8093(T)).</title>
        <authorList>
            <person name="Kappler U."/>
            <person name="Davenport K."/>
            <person name="Beatson S."/>
            <person name="Lucas S."/>
            <person name="Lapidus A."/>
            <person name="Copeland A."/>
            <person name="Berry K.W."/>
            <person name="Glavina Del Rio T."/>
            <person name="Hammon N."/>
            <person name="Dalin E."/>
            <person name="Tice H."/>
            <person name="Pitluck S."/>
            <person name="Richardson P."/>
            <person name="Bruce D."/>
            <person name="Goodwin L.A."/>
            <person name="Han C."/>
            <person name="Tapia R."/>
            <person name="Detter J.C."/>
            <person name="Chang Y.J."/>
            <person name="Jeffries C.D."/>
            <person name="Land M."/>
            <person name="Hauser L."/>
            <person name="Kyrpides N.C."/>
            <person name="Goker M."/>
            <person name="Ivanova N."/>
            <person name="Klenk H.P."/>
            <person name="Woyke T."/>
        </authorList>
    </citation>
    <scope>NUCLEOTIDE SEQUENCE [LARGE SCALE GENOMIC DNA]</scope>
    <source>
        <strain evidence="4">ATCC 8093 / DSM 506 / JCM 20403 / CCM 1077 / IAM 12100 / NBRC 12443 / NCIMB 10456</strain>
    </source>
</reference>
<proteinExistence type="predicted"/>
<dbReference type="RefSeq" id="WP_013167041.1">
    <property type="nucleotide sequence ID" value="NC_014217.1"/>
</dbReference>
<gene>
    <name evidence="3" type="ordered locus">Snov_2241</name>
</gene>
<sequence>MSMTGAHAAEIDGPAPAVRSGAWSATFTARDFLIAAFFHIRIVILAALVPILAGIVAATLTKTEYTASSLVMVLVSREVTNQQSLTDSGPAVMSIEGLKQVESEVQIIESADVIRTVIEDIGIDRLFPPSPLSQLRDLFGSASRMDRAIERFRRDLNVGVLNGSNVVEIAFTHPIRALAVETTDKVVEVYLARRRVIMQNPTARFLQVEVERFKRELGETDAAVEALKSRVGIIDFSQDAVLAANQVDAVVQRRRQVAERRVAVTSQIAEADKQLKELPETVFDFSQKSDNSGNDDDNNTLSRLLIERDRLSMQYAPGGSMMREINRKIETIRQQIASRNQRLYETSRDVRNPSIAYLNNLVLSLRIEADALGQQDRELADQQQRAEKRLAELRSAETELVELNRRRDTLNDSYREYLRRATAAQIEEAAAAERESSVRLIQNAGDAVTSRNMRLPYLGAGLLGGILFGVAAGAVASALRSNFIMPHEAERSLELPLIGEYASRTDTEPGAAERQVSGLTAFLLDTEVDGKPLRSVQFLATDPDEALAPLTRAIAAEITQQRGLRTLFVDLTAPPAPGEDAGARETGGLHVAPTEVPLLWALRDRARSPLLDIRLAIAEAQRLIGELGETFEAVVVCATARDSAAIGHRFMPLVDGNVLVVRAEKTRKAATLALRTSVIEAGGVPLGFVFLGRRYILPNWLYRLT</sequence>
<evidence type="ECO:0000256" key="1">
    <source>
        <dbReference type="SAM" id="Coils"/>
    </source>
</evidence>
<keyword evidence="2" id="KW-0812">Transmembrane</keyword>
<dbReference type="InterPro" id="IPR050445">
    <property type="entry name" value="Bact_polysacc_biosynth/exp"/>
</dbReference>
<protein>
    <submittedName>
        <fullName evidence="3">Lipopolysaccharide biosynthesis protein</fullName>
    </submittedName>
</protein>
<dbReference type="STRING" id="639283.Snov_2241"/>
<feature type="transmembrane region" description="Helical" evidence="2">
    <location>
        <begin position="32"/>
        <end position="60"/>
    </location>
</feature>
<dbReference type="PANTHER" id="PTHR32309:SF31">
    <property type="entry name" value="CAPSULAR EXOPOLYSACCHARIDE FAMILY"/>
    <property type="match status" value="1"/>
</dbReference>
<feature type="coiled-coil region" evidence="1">
    <location>
        <begin position="376"/>
        <end position="420"/>
    </location>
</feature>
<name>D7A274_ANCN5</name>
<dbReference type="EMBL" id="CP002026">
    <property type="protein sequence ID" value="ADH89537.1"/>
    <property type="molecule type" value="Genomic_DNA"/>
</dbReference>
<keyword evidence="4" id="KW-1185">Reference proteome</keyword>
<dbReference type="HOGENOM" id="CLU_024317_0_0_5"/>
<keyword evidence="1" id="KW-0175">Coiled coil</keyword>
<dbReference type="eggNOG" id="COG3206">
    <property type="taxonomic scope" value="Bacteria"/>
</dbReference>
<keyword evidence="2" id="KW-0472">Membrane</keyword>
<feature type="transmembrane region" description="Helical" evidence="2">
    <location>
        <begin position="457"/>
        <end position="479"/>
    </location>
</feature>
<keyword evidence="2" id="KW-1133">Transmembrane helix</keyword>
<organism evidence="3 4">
    <name type="scientific">Ancylobacter novellus (strain ATCC 8093 / DSM 506 / JCM 20403 / CCM 1077 / IAM 12100 / NBRC 12443 / NCIMB 10456)</name>
    <name type="common">Starkeya novella</name>
    <dbReference type="NCBI Taxonomy" id="639283"/>
    <lineage>
        <taxon>Bacteria</taxon>
        <taxon>Pseudomonadati</taxon>
        <taxon>Pseudomonadota</taxon>
        <taxon>Alphaproteobacteria</taxon>
        <taxon>Hyphomicrobiales</taxon>
        <taxon>Xanthobacteraceae</taxon>
        <taxon>Ancylobacter</taxon>
    </lineage>
</organism>
<evidence type="ECO:0000313" key="4">
    <source>
        <dbReference type="Proteomes" id="UP000006633"/>
    </source>
</evidence>
<dbReference type="AlphaFoldDB" id="D7A274"/>